<dbReference type="Proteomes" id="UP000002730">
    <property type="component" value="Chromosome"/>
</dbReference>
<name>D9SUU3_CLOC7</name>
<sequence length="454" mass="50572">MLKTFKKKLGLVLMTTVVGTSMILGGCGAKKEAAADGKVEIQVMLKGQPHELEAYQKVIKSYESSHTNVKVKIISTSGDEYTTKIQAAIAAKNVPDVFYVNPGEVKAWVNSGVLADITEYVEGSTDVKLADLWEKGVNKYRFDGETLGKGAIYGLPKDLGPFGFGYNKTMFKEAGIPLPDKDKPYTFQEFIDVCKKITKDKDGDGQLDQWGTGLNVNWSSQQFIWSNGADFIDSTGTKVTVDTKEFAESVQYFADMQNVHGITPSVEQAQTLDTYQRWIQGQLGFFPVAPWDLGAFEELKFEYDVIPWPAGSTGKPSTWVGSLGFGVSKNSKNVKEATELAMYLSGDAQGQKELVDLKVQVPNNKEEAKRWAANTSIKPENKEEYLQIINEYGRNFPADATYNAEWYQYFFSNIQPVLDGKQTAADYCKEVQPKMQELLDKAIEQEKEAKANKK</sequence>
<reference evidence="1 2" key="1">
    <citation type="submission" date="2010-08" db="EMBL/GenBank/DDBJ databases">
        <title>Complete sequence of Clostridium cellulovorans 743B.</title>
        <authorList>
            <consortium name="US DOE Joint Genome Institute"/>
            <person name="Lucas S."/>
            <person name="Copeland A."/>
            <person name="Lapidus A."/>
            <person name="Cheng J.-F."/>
            <person name="Bruce D."/>
            <person name="Goodwin L."/>
            <person name="Pitluck S."/>
            <person name="Chertkov O."/>
            <person name="Detter J.C."/>
            <person name="Han C."/>
            <person name="Tapia R."/>
            <person name="Land M."/>
            <person name="Hauser L."/>
            <person name="Chang Y.-J."/>
            <person name="Jeffries C."/>
            <person name="Kyrpides N."/>
            <person name="Ivanova N."/>
            <person name="Mikhailova N."/>
            <person name="Hemme C.L."/>
            <person name="Woyke T."/>
        </authorList>
    </citation>
    <scope>NUCLEOTIDE SEQUENCE [LARGE SCALE GENOMIC DNA]</scope>
    <source>
        <strain evidence="2">ATCC 35296 / DSM 3052 / OCM 3 / 743B</strain>
    </source>
</reference>
<dbReference type="SUPFAM" id="SSF53850">
    <property type="entry name" value="Periplasmic binding protein-like II"/>
    <property type="match status" value="1"/>
</dbReference>
<dbReference type="EMBL" id="CP002160">
    <property type="protein sequence ID" value="ADL50998.1"/>
    <property type="molecule type" value="Genomic_DNA"/>
</dbReference>
<evidence type="ECO:0000313" key="1">
    <source>
        <dbReference type="EMBL" id="ADL50998.1"/>
    </source>
</evidence>
<dbReference type="KEGG" id="ccb:Clocel_1243"/>
<organism evidence="1 2">
    <name type="scientific">Clostridium cellulovorans (strain ATCC 35296 / DSM 3052 / OCM 3 / 743B)</name>
    <dbReference type="NCBI Taxonomy" id="573061"/>
    <lineage>
        <taxon>Bacteria</taxon>
        <taxon>Bacillati</taxon>
        <taxon>Bacillota</taxon>
        <taxon>Clostridia</taxon>
        <taxon>Eubacteriales</taxon>
        <taxon>Clostridiaceae</taxon>
        <taxon>Clostridium</taxon>
    </lineage>
</organism>
<dbReference type="InterPro" id="IPR050490">
    <property type="entry name" value="Bact_solute-bd_prot1"/>
</dbReference>
<proteinExistence type="predicted"/>
<dbReference type="PROSITE" id="PS51257">
    <property type="entry name" value="PROKAR_LIPOPROTEIN"/>
    <property type="match status" value="1"/>
</dbReference>
<dbReference type="PANTHER" id="PTHR43649:SF12">
    <property type="entry name" value="DIACETYLCHITOBIOSE BINDING PROTEIN DASA"/>
    <property type="match status" value="1"/>
</dbReference>
<accession>D9SUU3</accession>
<dbReference type="OrthoDB" id="383937at2"/>
<dbReference type="eggNOG" id="COG1653">
    <property type="taxonomic scope" value="Bacteria"/>
</dbReference>
<dbReference type="InterPro" id="IPR006059">
    <property type="entry name" value="SBP"/>
</dbReference>
<dbReference type="AlphaFoldDB" id="D9SUU3"/>
<dbReference type="Gene3D" id="3.40.190.10">
    <property type="entry name" value="Periplasmic binding protein-like II"/>
    <property type="match status" value="1"/>
</dbReference>
<dbReference type="RefSeq" id="WP_013291658.1">
    <property type="nucleotide sequence ID" value="NC_014393.1"/>
</dbReference>
<dbReference type="STRING" id="573061.Clocel_1243"/>
<protein>
    <submittedName>
        <fullName evidence="1">Extracellular solute-binding protein family 1</fullName>
    </submittedName>
</protein>
<gene>
    <name evidence="1" type="ordered locus">Clocel_1243</name>
</gene>
<dbReference type="Pfam" id="PF01547">
    <property type="entry name" value="SBP_bac_1"/>
    <property type="match status" value="1"/>
</dbReference>
<dbReference type="PANTHER" id="PTHR43649">
    <property type="entry name" value="ARABINOSE-BINDING PROTEIN-RELATED"/>
    <property type="match status" value="1"/>
</dbReference>
<dbReference type="HOGENOM" id="CLU_031285_10_5_9"/>
<evidence type="ECO:0000313" key="2">
    <source>
        <dbReference type="Proteomes" id="UP000002730"/>
    </source>
</evidence>
<dbReference type="CDD" id="cd13585">
    <property type="entry name" value="PBP2_TMBP_like"/>
    <property type="match status" value="1"/>
</dbReference>
<keyword evidence="2" id="KW-1185">Reference proteome</keyword>